<evidence type="ECO:0000256" key="2">
    <source>
        <dbReference type="ARBA" id="ARBA00023186"/>
    </source>
</evidence>
<protein>
    <recommendedName>
        <fullName evidence="3">Urease accessory protein UreD</fullName>
    </recommendedName>
</protein>
<evidence type="ECO:0000256" key="3">
    <source>
        <dbReference type="HAMAP-Rule" id="MF_01384"/>
    </source>
</evidence>
<dbReference type="PANTHER" id="PTHR33643:SF1">
    <property type="entry name" value="UREASE ACCESSORY PROTEIN D"/>
    <property type="match status" value="1"/>
</dbReference>
<proteinExistence type="inferred from homology"/>
<comment type="function">
    <text evidence="3">Required for maturation of urease via the functional incorporation of the urease nickel metallocenter.</text>
</comment>
<dbReference type="HAMAP" id="MF_01384">
    <property type="entry name" value="UreD"/>
    <property type="match status" value="1"/>
</dbReference>
<dbReference type="PANTHER" id="PTHR33643">
    <property type="entry name" value="UREASE ACCESSORY PROTEIN D"/>
    <property type="match status" value="1"/>
</dbReference>
<reference evidence="4 5" key="1">
    <citation type="journal article" date="2016" name="Int. J. Syst. Evol. Microbiol.">
        <title>Labrenzia salina sp. nov., isolated from the rhizosphere of the halophyte Arthrocnemum macrostachyum.</title>
        <authorList>
            <person name="Camacho M."/>
            <person name="Redondo-Gomez S."/>
            <person name="Rodriguez-Llorente I."/>
            <person name="Rohde M."/>
            <person name="Sproer C."/>
            <person name="Schumann P."/>
            <person name="Klenk H.P."/>
            <person name="Montero-Calasanz M.D.C."/>
        </authorList>
    </citation>
    <scope>NUCLEOTIDE SEQUENCE [LARGE SCALE GENOMIC DNA]</scope>
    <source>
        <strain evidence="4 5">DSM 29163</strain>
    </source>
</reference>
<keyword evidence="5" id="KW-1185">Reference proteome</keyword>
<keyword evidence="2 3" id="KW-0143">Chaperone</keyword>
<organism evidence="4 5">
    <name type="scientific">Roseibium salinum</name>
    <dbReference type="NCBI Taxonomy" id="1604349"/>
    <lineage>
        <taxon>Bacteria</taxon>
        <taxon>Pseudomonadati</taxon>
        <taxon>Pseudomonadota</taxon>
        <taxon>Alphaproteobacteria</taxon>
        <taxon>Hyphomicrobiales</taxon>
        <taxon>Stappiaceae</taxon>
        <taxon>Roseibium</taxon>
    </lineage>
</organism>
<keyword evidence="3" id="KW-0963">Cytoplasm</keyword>
<comment type="subunit">
    <text evidence="3">UreD, UreF and UreG form a complex that acts as a GTP-hydrolysis-dependent molecular chaperone, activating the urease apoprotein by helping to assemble the nickel containing metallocenter of UreC. The UreE protein probably delivers the nickel.</text>
</comment>
<dbReference type="EMBL" id="JAPEVI010000003">
    <property type="protein sequence ID" value="MCX2724855.1"/>
    <property type="molecule type" value="Genomic_DNA"/>
</dbReference>
<comment type="similarity">
    <text evidence="1 3">Belongs to the UreD family.</text>
</comment>
<evidence type="ECO:0000256" key="1">
    <source>
        <dbReference type="ARBA" id="ARBA00007177"/>
    </source>
</evidence>
<accession>A0ABT3R6Y7</accession>
<evidence type="ECO:0000313" key="4">
    <source>
        <dbReference type="EMBL" id="MCX2724855.1"/>
    </source>
</evidence>
<comment type="caution">
    <text evidence="4">The sequence shown here is derived from an EMBL/GenBank/DDBJ whole genome shotgun (WGS) entry which is preliminary data.</text>
</comment>
<dbReference type="Proteomes" id="UP001300261">
    <property type="component" value="Unassembled WGS sequence"/>
</dbReference>
<sequence length="268" mass="28948">MQRVNGVARVRFALSRGETRLADLYQSGSAKIRLPKVYDTPRTAVLINTAGGLTGGDRLALDVAVDDGAHAIVTSQTAERAYRSSGGSAKVTGHFTVGADATLEWLPQETILFDASSLARRIDAELGANARLLMLESIVLGRKAMGERIGTVFFRDSWRVRRGGKLVFADDIRFDGDPADFLNGRATGGQALAVATLADCAPDAQDRLARARSLLENLPAETTRGAASSWNGVLVARFVSSDSRDLRNALISFLTRYRSADLPRVWHC</sequence>
<dbReference type="InterPro" id="IPR002669">
    <property type="entry name" value="UreD"/>
</dbReference>
<dbReference type="RefSeq" id="WP_265965194.1">
    <property type="nucleotide sequence ID" value="NZ_JAPEVI010000003.1"/>
</dbReference>
<gene>
    <name evidence="3" type="primary">ureD</name>
    <name evidence="4" type="ORF">ON753_21190</name>
</gene>
<evidence type="ECO:0000313" key="5">
    <source>
        <dbReference type="Proteomes" id="UP001300261"/>
    </source>
</evidence>
<name>A0ABT3R6Y7_9HYPH</name>
<keyword evidence="3" id="KW-0996">Nickel insertion</keyword>
<comment type="subcellular location">
    <subcellularLocation>
        <location evidence="3">Cytoplasm</location>
    </subcellularLocation>
</comment>
<dbReference type="Pfam" id="PF01774">
    <property type="entry name" value="UreD"/>
    <property type="match status" value="1"/>
</dbReference>